<accession>A0A1J6I851</accession>
<evidence type="ECO:0000313" key="7">
    <source>
        <dbReference type="Proteomes" id="UP000187609"/>
    </source>
</evidence>
<evidence type="ECO:0000256" key="2">
    <source>
        <dbReference type="ARBA" id="ARBA00022525"/>
    </source>
</evidence>
<keyword evidence="4" id="KW-0677">Repeat</keyword>
<feature type="signal peptide" evidence="5">
    <location>
        <begin position="1"/>
        <end position="20"/>
    </location>
</feature>
<dbReference type="Proteomes" id="UP000187609">
    <property type="component" value="Unassembled WGS sequence"/>
</dbReference>
<dbReference type="Pfam" id="PF00560">
    <property type="entry name" value="LRR_1"/>
    <property type="match status" value="1"/>
</dbReference>
<evidence type="ECO:0000256" key="4">
    <source>
        <dbReference type="ARBA" id="ARBA00022737"/>
    </source>
</evidence>
<comment type="subcellular location">
    <subcellularLocation>
        <location evidence="1">Secreted</location>
    </subcellularLocation>
</comment>
<reference evidence="6" key="1">
    <citation type="submission" date="2016-11" db="EMBL/GenBank/DDBJ databases">
        <title>The genome of Nicotiana attenuata.</title>
        <authorList>
            <person name="Xu S."/>
            <person name="Brockmoeller T."/>
            <person name="Gaquerel E."/>
            <person name="Navarro A."/>
            <person name="Kuhl H."/>
            <person name="Gase K."/>
            <person name="Ling Z."/>
            <person name="Zhou W."/>
            <person name="Kreitzer C."/>
            <person name="Stanke M."/>
            <person name="Tang H."/>
            <person name="Lyons E."/>
            <person name="Pandey P."/>
            <person name="Pandey S.P."/>
            <person name="Timmermann B."/>
            <person name="Baldwin I.T."/>
        </authorList>
    </citation>
    <scope>NUCLEOTIDE SEQUENCE [LARGE SCALE GENOMIC DNA]</scope>
    <source>
        <strain evidence="6">UT</strain>
    </source>
</reference>
<dbReference type="InterPro" id="IPR051582">
    <property type="entry name" value="LRR_extensin-like_regulator"/>
</dbReference>
<dbReference type="EMBL" id="MJEQ01037193">
    <property type="protein sequence ID" value="OIS96727.1"/>
    <property type="molecule type" value="Genomic_DNA"/>
</dbReference>
<dbReference type="PANTHER" id="PTHR32093:SF91">
    <property type="entry name" value="LEUCINE-RICH REPEAT-CONTAINING N-TERMINAL PLANT-TYPE DOMAIN-CONTAINING PROTEIN"/>
    <property type="match status" value="1"/>
</dbReference>
<dbReference type="SUPFAM" id="SSF52058">
    <property type="entry name" value="L domain-like"/>
    <property type="match status" value="1"/>
</dbReference>
<evidence type="ECO:0000256" key="3">
    <source>
        <dbReference type="ARBA" id="ARBA00022729"/>
    </source>
</evidence>
<dbReference type="InterPro" id="IPR032675">
    <property type="entry name" value="LRR_dom_sf"/>
</dbReference>
<name>A0A1J6I851_NICAT</name>
<dbReference type="InterPro" id="IPR001611">
    <property type="entry name" value="Leu-rich_rpt"/>
</dbReference>
<dbReference type="OMA" id="SIMECAN"/>
<comment type="caution">
    <text evidence="6">The sequence shown here is derived from an EMBL/GenBank/DDBJ whole genome shotgun (WGS) entry which is preliminary data.</text>
</comment>
<keyword evidence="3 5" id="KW-0732">Signal</keyword>
<dbReference type="PANTHER" id="PTHR32093">
    <property type="entry name" value="LEUCINE-RICH REPEAT EXTENSIN-LIKE PROTEIN 3-RELATED"/>
    <property type="match status" value="1"/>
</dbReference>
<keyword evidence="7" id="KW-1185">Reference proteome</keyword>
<dbReference type="OrthoDB" id="676979at2759"/>
<evidence type="ECO:0000256" key="1">
    <source>
        <dbReference type="ARBA" id="ARBA00004613"/>
    </source>
</evidence>
<feature type="chain" id="PRO_5013289624" evidence="5">
    <location>
        <begin position="21"/>
        <end position="413"/>
    </location>
</feature>
<protein>
    <submittedName>
        <fullName evidence="6">Uncharacterized protein</fullName>
    </submittedName>
</protein>
<organism evidence="6 7">
    <name type="scientific">Nicotiana attenuata</name>
    <name type="common">Coyote tobacco</name>
    <dbReference type="NCBI Taxonomy" id="49451"/>
    <lineage>
        <taxon>Eukaryota</taxon>
        <taxon>Viridiplantae</taxon>
        <taxon>Streptophyta</taxon>
        <taxon>Embryophyta</taxon>
        <taxon>Tracheophyta</taxon>
        <taxon>Spermatophyta</taxon>
        <taxon>Magnoliopsida</taxon>
        <taxon>eudicotyledons</taxon>
        <taxon>Gunneridae</taxon>
        <taxon>Pentapetalae</taxon>
        <taxon>asterids</taxon>
        <taxon>lamiids</taxon>
        <taxon>Solanales</taxon>
        <taxon>Solanaceae</taxon>
        <taxon>Nicotianoideae</taxon>
        <taxon>Nicotianeae</taxon>
        <taxon>Nicotiana</taxon>
    </lineage>
</organism>
<evidence type="ECO:0000256" key="5">
    <source>
        <dbReference type="SAM" id="SignalP"/>
    </source>
</evidence>
<gene>
    <name evidence="6" type="ORF">A4A49_39977</name>
</gene>
<sequence length="413" mass="45179">MMNGIKFLLLVFSMFLIGHSIKTLEFTIASSGHGRRKVAVAAAAQAPAPSKGQNQLVFADQRLAVVYPIIQKFKNIITSDPLGVTKSWVGPNICNYTGFYCETPPDNRSAIAVASIDFNGFQLSAPNLDGFLDQLPDIALFHANSNNFSGTLSGNIANLPYLYELDISNNQFSGPFPPAILGMNSLSFLDIRFNSFTGSVPPQLFTKDQLDALFINNNNFMQKFPDNIGSSSSHVLYLTLANNRFFGPIPRSISKILESLSEILLLNNLLSGCLPYELGLLNEAVVFDAGNNRLTGPLPFSLGCLENMEVLNFAGNQLYGMVPEVICSLGNLANLSLSNNFFIGVGPICLSLIKEGVVDVRKNCIPGLPSQRSTAECVAFFAQPRYCPYNMETYSYIPCFLPSFKSSHDHKHP</sequence>
<proteinExistence type="predicted"/>
<keyword evidence="2" id="KW-0964">Secreted</keyword>
<dbReference type="SMR" id="A0A1J6I851"/>
<evidence type="ECO:0000313" key="6">
    <source>
        <dbReference type="EMBL" id="OIS96727.1"/>
    </source>
</evidence>
<dbReference type="KEGG" id="nau:109234135"/>
<dbReference type="Gene3D" id="3.80.10.10">
    <property type="entry name" value="Ribonuclease Inhibitor"/>
    <property type="match status" value="2"/>
</dbReference>
<dbReference type="Gramene" id="OIS96727">
    <property type="protein sequence ID" value="OIS96727"/>
    <property type="gene ID" value="A4A49_39977"/>
</dbReference>
<dbReference type="AlphaFoldDB" id="A0A1J6I851"/>
<dbReference type="GO" id="GO:0005576">
    <property type="term" value="C:extracellular region"/>
    <property type="evidence" value="ECO:0007669"/>
    <property type="project" value="UniProtKB-SubCell"/>
</dbReference>
<dbReference type="STRING" id="49451.A0A1J6I851"/>